<keyword evidence="2" id="KW-1185">Reference proteome</keyword>
<dbReference type="HOGENOM" id="CLU_2774667_0_0_6"/>
<dbReference type="Proteomes" id="UP000002964">
    <property type="component" value="Unassembled WGS sequence"/>
</dbReference>
<dbReference type="RefSeq" id="WP_009146500.1">
    <property type="nucleotide sequence ID" value="NZ_CP121471.1"/>
</dbReference>
<dbReference type="EMBL" id="JH603163">
    <property type="protein sequence ID" value="EIC23877.1"/>
    <property type="molecule type" value="Genomic_DNA"/>
</dbReference>
<name>H8YVD7_9GAMM</name>
<gene>
    <name evidence="1" type="ORF">Thi970DRAFT_00008</name>
</gene>
<sequence length="69" mass="7828">MIKTMARPLWHYMVWYRSGATVRPDNHFLPLPVTFYAAAHSAPWPFCREQGASLAVTHGVGQENQSSVR</sequence>
<protein>
    <submittedName>
        <fullName evidence="1">Uncharacterized protein</fullName>
    </submittedName>
</protein>
<accession>H8YVD7</accession>
<evidence type="ECO:0000313" key="1">
    <source>
        <dbReference type="EMBL" id="EIC23877.1"/>
    </source>
</evidence>
<organism evidence="1 2">
    <name type="scientific">Thiorhodovibrio frisius</name>
    <dbReference type="NCBI Taxonomy" id="631362"/>
    <lineage>
        <taxon>Bacteria</taxon>
        <taxon>Pseudomonadati</taxon>
        <taxon>Pseudomonadota</taxon>
        <taxon>Gammaproteobacteria</taxon>
        <taxon>Chromatiales</taxon>
        <taxon>Chromatiaceae</taxon>
        <taxon>Thiorhodovibrio</taxon>
    </lineage>
</organism>
<evidence type="ECO:0000313" key="2">
    <source>
        <dbReference type="Proteomes" id="UP000002964"/>
    </source>
</evidence>
<reference evidence="1 2" key="2">
    <citation type="submission" date="2011-11" db="EMBL/GenBank/DDBJ databases">
        <authorList>
            <consortium name="US DOE Joint Genome Institute"/>
            <person name="Lucas S."/>
            <person name="Han J."/>
            <person name="Lapidus A."/>
            <person name="Cheng J.-F."/>
            <person name="Goodwin L."/>
            <person name="Pitluck S."/>
            <person name="Peters L."/>
            <person name="Ovchinnikova G."/>
            <person name="Zhang X."/>
            <person name="Detter J.C."/>
            <person name="Han C."/>
            <person name="Tapia R."/>
            <person name="Land M."/>
            <person name="Hauser L."/>
            <person name="Kyrpides N."/>
            <person name="Ivanova N."/>
            <person name="Pagani I."/>
            <person name="Vogl K."/>
            <person name="Liu Z."/>
            <person name="Overmann J."/>
            <person name="Frigaard N.-U."/>
            <person name="Bryant D."/>
            <person name="Woyke T."/>
        </authorList>
    </citation>
    <scope>NUCLEOTIDE SEQUENCE [LARGE SCALE GENOMIC DNA]</scope>
    <source>
        <strain evidence="1 2">970</strain>
    </source>
</reference>
<proteinExistence type="predicted"/>
<reference evidence="2" key="1">
    <citation type="submission" date="2011-06" db="EMBL/GenBank/DDBJ databases">
        <authorList>
            <consortium name="US DOE Joint Genome Institute (JGI-PGF)"/>
            <person name="Lucas S."/>
            <person name="Han J."/>
            <person name="Lapidus A."/>
            <person name="Cheng J.-F."/>
            <person name="Goodwin L."/>
            <person name="Pitluck S."/>
            <person name="Peters L."/>
            <person name="Land M.L."/>
            <person name="Hauser L."/>
            <person name="Vogl K."/>
            <person name="Liu Z."/>
            <person name="Overmann J."/>
            <person name="Frigaard N.-U."/>
            <person name="Bryant D.A."/>
            <person name="Woyke T.J."/>
        </authorList>
    </citation>
    <scope>NUCLEOTIDE SEQUENCE [LARGE SCALE GENOMIC DNA]</scope>
    <source>
        <strain evidence="2">970</strain>
    </source>
</reference>
<dbReference type="AlphaFoldDB" id="H8YVD7"/>